<dbReference type="EMBL" id="CAJOBA010001588">
    <property type="protein sequence ID" value="CAF3603899.1"/>
    <property type="molecule type" value="Genomic_DNA"/>
</dbReference>
<name>A0A813PTD9_9BILA</name>
<evidence type="ECO:0000313" key="3">
    <source>
        <dbReference type="EMBL" id="CAF0819725.1"/>
    </source>
</evidence>
<dbReference type="Proteomes" id="UP000681722">
    <property type="component" value="Unassembled WGS sequence"/>
</dbReference>
<dbReference type="EMBL" id="CAJOBC010000109">
    <property type="protein sequence ID" value="CAF3538381.1"/>
    <property type="molecule type" value="Genomic_DNA"/>
</dbReference>
<protein>
    <submittedName>
        <fullName evidence="2">Uncharacterized protein</fullName>
    </submittedName>
</protein>
<comment type="caution">
    <text evidence="2">The sequence shown here is derived from an EMBL/GenBank/DDBJ whole genome shotgun (WGS) entry which is preliminary data.</text>
</comment>
<evidence type="ECO:0000256" key="1">
    <source>
        <dbReference type="SAM" id="MobiDB-lite"/>
    </source>
</evidence>
<dbReference type="Proteomes" id="UP000682733">
    <property type="component" value="Unassembled WGS sequence"/>
</dbReference>
<reference evidence="2" key="1">
    <citation type="submission" date="2021-02" db="EMBL/GenBank/DDBJ databases">
        <authorList>
            <person name="Nowell W R."/>
        </authorList>
    </citation>
    <scope>NUCLEOTIDE SEQUENCE</scope>
</reference>
<sequence length="308" mass="35561">MSDESESTSKSDSGEPKHSGDTNNSPDKKKQESLFAYVGDVISKSSRSQSDDALNTDEKGHKISIIRQRSRSADILDADSEVSSAFDPYPQNERKNDTADFNYDTSPLIERRESKQQNYKQPVYLKQIQPPTPDPVEIQVHEVLVKPQIQPRPIHVRIAAREQKTPSPILIQSQPPNPLPQLEQNIVYKKFIPSPQHAHSQQVIIHRYPELPPKPRPIIIEQWLPYKPAPKRITYRHIDQNELQQTVQQQKNIIIEYSKPRATIEVELIRLPIQRQNPSQYKSVSHLKDFVVSNDRDRNDPSSLLWRI</sequence>
<evidence type="ECO:0000313" key="5">
    <source>
        <dbReference type="EMBL" id="CAF3603899.1"/>
    </source>
</evidence>
<gene>
    <name evidence="2" type="ORF">GPM918_LOCUS1225</name>
    <name evidence="3" type="ORF">OVA965_LOCUS5581</name>
    <name evidence="4" type="ORF">SRO942_LOCUS1216</name>
    <name evidence="5" type="ORF">TMI583_LOCUS5576</name>
</gene>
<evidence type="ECO:0000313" key="4">
    <source>
        <dbReference type="EMBL" id="CAF3538381.1"/>
    </source>
</evidence>
<dbReference type="Proteomes" id="UP000663829">
    <property type="component" value="Unassembled WGS sequence"/>
</dbReference>
<dbReference type="OrthoDB" id="10001031at2759"/>
<dbReference type="AlphaFoldDB" id="A0A813PTD9"/>
<feature type="compositionally biased region" description="Basic and acidic residues" evidence="1">
    <location>
        <begin position="7"/>
        <end position="32"/>
    </location>
</feature>
<evidence type="ECO:0000313" key="2">
    <source>
        <dbReference type="EMBL" id="CAF0758044.1"/>
    </source>
</evidence>
<dbReference type="EMBL" id="CAJNOQ010000110">
    <property type="protein sequence ID" value="CAF0758044.1"/>
    <property type="molecule type" value="Genomic_DNA"/>
</dbReference>
<organism evidence="2 6">
    <name type="scientific">Didymodactylos carnosus</name>
    <dbReference type="NCBI Taxonomy" id="1234261"/>
    <lineage>
        <taxon>Eukaryota</taxon>
        <taxon>Metazoa</taxon>
        <taxon>Spiralia</taxon>
        <taxon>Gnathifera</taxon>
        <taxon>Rotifera</taxon>
        <taxon>Eurotatoria</taxon>
        <taxon>Bdelloidea</taxon>
        <taxon>Philodinida</taxon>
        <taxon>Philodinidae</taxon>
        <taxon>Didymodactylos</taxon>
    </lineage>
</organism>
<proteinExistence type="predicted"/>
<feature type="compositionally biased region" description="Polar residues" evidence="1">
    <location>
        <begin position="43"/>
        <end position="53"/>
    </location>
</feature>
<keyword evidence="6" id="KW-1185">Reference proteome</keyword>
<dbReference type="Proteomes" id="UP000677228">
    <property type="component" value="Unassembled WGS sequence"/>
</dbReference>
<dbReference type="EMBL" id="CAJNOK010001589">
    <property type="protein sequence ID" value="CAF0819725.1"/>
    <property type="molecule type" value="Genomic_DNA"/>
</dbReference>
<evidence type="ECO:0000313" key="6">
    <source>
        <dbReference type="Proteomes" id="UP000663829"/>
    </source>
</evidence>
<feature type="region of interest" description="Disordered" evidence="1">
    <location>
        <begin position="1"/>
        <end position="102"/>
    </location>
</feature>
<accession>A0A813PTD9</accession>